<keyword evidence="3" id="KW-1185">Reference proteome</keyword>
<gene>
    <name evidence="2" type="ORF">CVAR292_00953</name>
</gene>
<sequence length="98" mass="10836">MEAQDTNQDRRGWPLGNRRLNARNALEHSGAPYPAHRLLSPVPTSDSNNDDIAAGDTVTFTLTDEDGKDYELTDVPVRVEQSGHEDYGTDGMEDMEGM</sequence>
<proteinExistence type="predicted"/>
<dbReference type="RefSeq" id="WP_073883744.1">
    <property type="nucleotide sequence ID" value="NZ_FAUH01000005.1"/>
</dbReference>
<feature type="region of interest" description="Disordered" evidence="1">
    <location>
        <begin position="75"/>
        <end position="98"/>
    </location>
</feature>
<feature type="region of interest" description="Disordered" evidence="1">
    <location>
        <begin position="28"/>
        <end position="53"/>
    </location>
</feature>
<name>A0A0X2NJI0_9CORY</name>
<reference evidence="3" key="1">
    <citation type="submission" date="2015-11" db="EMBL/GenBank/DDBJ databases">
        <authorList>
            <person name="Dugat-Bony E."/>
        </authorList>
    </citation>
    <scope>NUCLEOTIDE SEQUENCE [LARGE SCALE GENOMIC DNA]</scope>
    <source>
        <strain evidence="3">Mu292</strain>
    </source>
</reference>
<accession>A0A0X2NJI0</accession>
<dbReference type="AlphaFoldDB" id="A0A0X2NJI0"/>
<dbReference type="Proteomes" id="UP000182498">
    <property type="component" value="Unassembled WGS sequence"/>
</dbReference>
<protein>
    <submittedName>
        <fullName evidence="2">Uncharacterized protein</fullName>
    </submittedName>
</protein>
<evidence type="ECO:0000313" key="3">
    <source>
        <dbReference type="Proteomes" id="UP000182498"/>
    </source>
</evidence>
<organism evidence="2 3">
    <name type="scientific">Corynebacterium variabile</name>
    <dbReference type="NCBI Taxonomy" id="1727"/>
    <lineage>
        <taxon>Bacteria</taxon>
        <taxon>Bacillati</taxon>
        <taxon>Actinomycetota</taxon>
        <taxon>Actinomycetes</taxon>
        <taxon>Mycobacteriales</taxon>
        <taxon>Corynebacteriaceae</taxon>
        <taxon>Corynebacterium</taxon>
    </lineage>
</organism>
<evidence type="ECO:0000256" key="1">
    <source>
        <dbReference type="SAM" id="MobiDB-lite"/>
    </source>
</evidence>
<evidence type="ECO:0000313" key="2">
    <source>
        <dbReference type="EMBL" id="CUU65623.1"/>
    </source>
</evidence>
<dbReference type="EMBL" id="FAUH01000005">
    <property type="protein sequence ID" value="CUU65623.1"/>
    <property type="molecule type" value="Genomic_DNA"/>
</dbReference>